<feature type="signal peptide" evidence="3">
    <location>
        <begin position="1"/>
        <end position="18"/>
    </location>
</feature>
<dbReference type="AlphaFoldDB" id="A0A1B6K6G1"/>
<dbReference type="GO" id="GO:0042302">
    <property type="term" value="F:structural constituent of cuticle"/>
    <property type="evidence" value="ECO:0007669"/>
    <property type="project" value="UniProtKB-UniRule"/>
</dbReference>
<evidence type="ECO:0008006" key="5">
    <source>
        <dbReference type="Google" id="ProtNLM"/>
    </source>
</evidence>
<keyword evidence="3" id="KW-0732">Signal</keyword>
<evidence type="ECO:0000313" key="4">
    <source>
        <dbReference type="EMBL" id="JAT07030.1"/>
    </source>
</evidence>
<dbReference type="GO" id="GO:0005615">
    <property type="term" value="C:extracellular space"/>
    <property type="evidence" value="ECO:0007669"/>
    <property type="project" value="TreeGrafter"/>
</dbReference>
<dbReference type="Pfam" id="PF00379">
    <property type="entry name" value="Chitin_bind_4"/>
    <property type="match status" value="1"/>
</dbReference>
<name>A0A1B6K6G1_9HEMI</name>
<evidence type="ECO:0000256" key="2">
    <source>
        <dbReference type="PROSITE-ProRule" id="PRU00497"/>
    </source>
</evidence>
<dbReference type="InterPro" id="IPR000618">
    <property type="entry name" value="Insect_cuticle"/>
</dbReference>
<evidence type="ECO:0000256" key="3">
    <source>
        <dbReference type="SAM" id="SignalP"/>
    </source>
</evidence>
<accession>A0A1B6K6G1</accession>
<dbReference type="PANTHER" id="PTHR12236:SF95">
    <property type="entry name" value="CUTICULAR PROTEIN 76BD, ISOFORM C-RELATED"/>
    <property type="match status" value="1"/>
</dbReference>
<dbReference type="GO" id="GO:0031012">
    <property type="term" value="C:extracellular matrix"/>
    <property type="evidence" value="ECO:0007669"/>
    <property type="project" value="TreeGrafter"/>
</dbReference>
<dbReference type="InterPro" id="IPR031311">
    <property type="entry name" value="CHIT_BIND_RR_consensus"/>
</dbReference>
<keyword evidence="1 2" id="KW-0193">Cuticle</keyword>
<reference evidence="4" key="1">
    <citation type="submission" date="2015-11" db="EMBL/GenBank/DDBJ databases">
        <title>De novo transcriptome assembly of four potential Pierce s Disease insect vectors from Arizona vineyards.</title>
        <authorList>
            <person name="Tassone E.E."/>
        </authorList>
    </citation>
    <scope>NUCLEOTIDE SEQUENCE</scope>
</reference>
<dbReference type="PRINTS" id="PR00947">
    <property type="entry name" value="CUTICLE"/>
</dbReference>
<dbReference type="PROSITE" id="PS00233">
    <property type="entry name" value="CHIT_BIND_RR_1"/>
    <property type="match status" value="1"/>
</dbReference>
<feature type="chain" id="PRO_5008586456" description="Cuticle protein" evidence="3">
    <location>
        <begin position="19"/>
        <end position="199"/>
    </location>
</feature>
<dbReference type="InterPro" id="IPR051217">
    <property type="entry name" value="Insect_Cuticle_Struc_Prot"/>
</dbReference>
<organism evidence="4">
    <name type="scientific">Homalodisca liturata</name>
    <dbReference type="NCBI Taxonomy" id="320908"/>
    <lineage>
        <taxon>Eukaryota</taxon>
        <taxon>Metazoa</taxon>
        <taxon>Ecdysozoa</taxon>
        <taxon>Arthropoda</taxon>
        <taxon>Hexapoda</taxon>
        <taxon>Insecta</taxon>
        <taxon>Pterygota</taxon>
        <taxon>Neoptera</taxon>
        <taxon>Paraneoptera</taxon>
        <taxon>Hemiptera</taxon>
        <taxon>Auchenorrhyncha</taxon>
        <taxon>Membracoidea</taxon>
        <taxon>Cicadellidae</taxon>
        <taxon>Cicadellinae</taxon>
        <taxon>Proconiini</taxon>
        <taxon>Homalodisca</taxon>
    </lineage>
</organism>
<proteinExistence type="predicted"/>
<dbReference type="PROSITE" id="PS51155">
    <property type="entry name" value="CHIT_BIND_RR_2"/>
    <property type="match status" value="1"/>
</dbReference>
<dbReference type="PANTHER" id="PTHR12236">
    <property type="entry name" value="STRUCTURAL CONTITUENT OF CUTICLE"/>
    <property type="match status" value="1"/>
</dbReference>
<protein>
    <recommendedName>
        <fullName evidence="5">Cuticle protein</fullName>
    </recommendedName>
</protein>
<evidence type="ECO:0000256" key="1">
    <source>
        <dbReference type="ARBA" id="ARBA00022460"/>
    </source>
</evidence>
<dbReference type="EMBL" id="GECU01000677">
    <property type="protein sequence ID" value="JAT07030.1"/>
    <property type="molecule type" value="Transcribed_RNA"/>
</dbReference>
<sequence>LPLLALVQTLAIVVGVQSVDYGGFHDYLSPLAYHAPSLAYHAPSLAYPAAPHAYPAPLAHAPLYHAPVYAPVKHVVQEYNAYPRYAFRYGVKDPHTGDIKSQSEERDGDVVKGQYSLVEADGTTRTVKYQADGHNGFNAVVTKSGKSLHPVVVPKYHAPAPVYHAPAQLYHAPASLYHAPLYHAPAYVAPQYPLYQHHH</sequence>
<gene>
    <name evidence="4" type="ORF">g.7937</name>
</gene>
<feature type="non-terminal residue" evidence="4">
    <location>
        <position position="1"/>
    </location>
</feature>